<evidence type="ECO:0000313" key="3">
    <source>
        <dbReference type="EMBL" id="MFD2142596.1"/>
    </source>
</evidence>
<evidence type="ECO:0000256" key="1">
    <source>
        <dbReference type="ARBA" id="ARBA00023002"/>
    </source>
</evidence>
<dbReference type="PRINTS" id="PR00069">
    <property type="entry name" value="ALDKETRDTASE"/>
</dbReference>
<protein>
    <submittedName>
        <fullName evidence="3">Aldo/keto reductase</fullName>
    </submittedName>
</protein>
<keyword evidence="1" id="KW-0560">Oxidoreductase</keyword>
<organism evidence="3 4">
    <name type="scientific">Ancylobacter oerskovii</name>
    <dbReference type="NCBI Taxonomy" id="459519"/>
    <lineage>
        <taxon>Bacteria</taxon>
        <taxon>Pseudomonadati</taxon>
        <taxon>Pseudomonadota</taxon>
        <taxon>Alphaproteobacteria</taxon>
        <taxon>Hyphomicrobiales</taxon>
        <taxon>Xanthobacteraceae</taxon>
        <taxon>Ancylobacter</taxon>
    </lineage>
</organism>
<dbReference type="InterPro" id="IPR020471">
    <property type="entry name" value="AKR"/>
</dbReference>
<dbReference type="SUPFAM" id="SSF51430">
    <property type="entry name" value="NAD(P)-linked oxidoreductase"/>
    <property type="match status" value="1"/>
</dbReference>
<dbReference type="Proteomes" id="UP001597299">
    <property type="component" value="Unassembled WGS sequence"/>
</dbReference>
<dbReference type="InterPro" id="IPR050523">
    <property type="entry name" value="AKR_Detox_Biosynth"/>
</dbReference>
<reference evidence="4" key="1">
    <citation type="journal article" date="2019" name="Int. J. Syst. Evol. Microbiol.">
        <title>The Global Catalogue of Microorganisms (GCM) 10K type strain sequencing project: providing services to taxonomists for standard genome sequencing and annotation.</title>
        <authorList>
            <consortium name="The Broad Institute Genomics Platform"/>
            <consortium name="The Broad Institute Genome Sequencing Center for Infectious Disease"/>
            <person name="Wu L."/>
            <person name="Ma J."/>
        </authorList>
    </citation>
    <scope>NUCLEOTIDE SEQUENCE [LARGE SCALE GENOMIC DNA]</scope>
    <source>
        <strain evidence="4">CCM 7435</strain>
    </source>
</reference>
<sequence length="359" mass="39263">MPDYRYLGRSGLKVPPLSLGTMMFGGPTDEATAHRIIHKAFDAGFNFLDTADVYTGGRSEEIIGTAVKANRNRFTIATKFTNPVGGADGVNQSGSSRKWIFEAVDNSLKRLSTDYIDLLYFHKAVVDEPLGEAVRAVADLIRAGKLRYFGLSNFRGWRIAEVAQLADGFNIDRPIASQPLYNLVSRTAEVEQLPAAQFYGLGVVPYSPLARGILTAKYDPNQPPAPDSRAGRNDRRIQETEWRPESLAIAQEIKRHLASRGIAPVDFAIGWVLNNRLVTSAIAGPRTEEQWDGYVKALDYAFTAEDEALVERLVAPGHASTPGYNDPAYPIEGRVPAVGEAPRPERLARTPVLLKAGAA</sequence>
<dbReference type="InterPro" id="IPR036812">
    <property type="entry name" value="NAD(P)_OxRdtase_dom_sf"/>
</dbReference>
<keyword evidence="4" id="KW-1185">Reference proteome</keyword>
<gene>
    <name evidence="3" type="ORF">ACFSNC_19490</name>
</gene>
<dbReference type="PANTHER" id="PTHR43364">
    <property type="entry name" value="NADH-SPECIFIC METHYLGLYOXAL REDUCTASE-RELATED"/>
    <property type="match status" value="1"/>
</dbReference>
<dbReference type="Pfam" id="PF00248">
    <property type="entry name" value="Aldo_ket_red"/>
    <property type="match status" value="1"/>
</dbReference>
<dbReference type="RefSeq" id="WP_213353678.1">
    <property type="nucleotide sequence ID" value="NZ_JAHBGB010000037.1"/>
</dbReference>
<dbReference type="EMBL" id="JBHUHD010000001">
    <property type="protein sequence ID" value="MFD2142596.1"/>
    <property type="molecule type" value="Genomic_DNA"/>
</dbReference>
<comment type="caution">
    <text evidence="3">The sequence shown here is derived from an EMBL/GenBank/DDBJ whole genome shotgun (WGS) entry which is preliminary data.</text>
</comment>
<accession>A0ABW4Z2H6</accession>
<dbReference type="InterPro" id="IPR023210">
    <property type="entry name" value="NADP_OxRdtase_dom"/>
</dbReference>
<feature type="domain" description="NADP-dependent oxidoreductase" evidence="2">
    <location>
        <begin position="16"/>
        <end position="313"/>
    </location>
</feature>
<dbReference type="Gene3D" id="3.20.20.100">
    <property type="entry name" value="NADP-dependent oxidoreductase domain"/>
    <property type="match status" value="1"/>
</dbReference>
<evidence type="ECO:0000313" key="4">
    <source>
        <dbReference type="Proteomes" id="UP001597299"/>
    </source>
</evidence>
<proteinExistence type="predicted"/>
<evidence type="ECO:0000259" key="2">
    <source>
        <dbReference type="Pfam" id="PF00248"/>
    </source>
</evidence>
<name>A0ABW4Z2H6_9HYPH</name>
<dbReference type="PANTHER" id="PTHR43364:SF4">
    <property type="entry name" value="NAD(P)-LINKED OXIDOREDUCTASE SUPERFAMILY PROTEIN"/>
    <property type="match status" value="1"/>
</dbReference>